<evidence type="ECO:0000259" key="1">
    <source>
        <dbReference type="Pfam" id="PF00248"/>
    </source>
</evidence>
<dbReference type="Proteomes" id="UP000183975">
    <property type="component" value="Unassembled WGS sequence"/>
</dbReference>
<dbReference type="InterPro" id="IPR023210">
    <property type="entry name" value="NADP_OxRdtase_dom"/>
</dbReference>
<accession>A0A1M6UML6</accession>
<organism evidence="2 3">
    <name type="scientific">Anaerotignum lactatifermentans DSM 14214</name>
    <dbReference type="NCBI Taxonomy" id="1121323"/>
    <lineage>
        <taxon>Bacteria</taxon>
        <taxon>Bacillati</taxon>
        <taxon>Bacillota</taxon>
        <taxon>Clostridia</taxon>
        <taxon>Lachnospirales</taxon>
        <taxon>Anaerotignaceae</taxon>
        <taxon>Anaerotignum</taxon>
    </lineage>
</organism>
<reference evidence="2 3" key="1">
    <citation type="submission" date="2016-11" db="EMBL/GenBank/DDBJ databases">
        <authorList>
            <person name="Jaros S."/>
            <person name="Januszkiewicz K."/>
            <person name="Wedrychowicz H."/>
        </authorList>
    </citation>
    <scope>NUCLEOTIDE SEQUENCE [LARGE SCALE GENOMIC DNA]</scope>
    <source>
        <strain evidence="2 3">DSM 14214</strain>
    </source>
</reference>
<protein>
    <submittedName>
        <fullName evidence="2">Predicted oxidoreductase</fullName>
    </submittedName>
</protein>
<dbReference type="SUPFAM" id="SSF51430">
    <property type="entry name" value="NAD(P)-linked oxidoreductase"/>
    <property type="match status" value="1"/>
</dbReference>
<evidence type="ECO:0000313" key="2">
    <source>
        <dbReference type="EMBL" id="SHK70505.1"/>
    </source>
</evidence>
<name>A0A1M6UML6_9FIRM</name>
<proteinExistence type="predicted"/>
<feature type="domain" description="NADP-dependent oxidoreductase" evidence="1">
    <location>
        <begin position="15"/>
        <end position="314"/>
    </location>
</feature>
<dbReference type="RefSeq" id="WP_072851769.1">
    <property type="nucleotide sequence ID" value="NZ_FRAH01000040.1"/>
</dbReference>
<dbReference type="PANTHER" id="PTHR43312">
    <property type="entry name" value="D-THREO-ALDOSE 1-DEHYDROGENASE"/>
    <property type="match status" value="1"/>
</dbReference>
<sequence>MKTRRFGKTNAMISEIGLGTWQLGTKWGEPFCAEEAQKILDAAYDSGITFLDTADIYNDGNSELAISKILKAHPDHFFVTTKIGRGLNPHTAEGYNKDSVVRFTDGCLSRLGMEKLDLVLLHCPPTSVYQKDEVFDALENLKSAGKIAHYGVSIEKVSEGIAAMEYDISAMEVIFNMFRQKPIEELFPAAQKKDVGIIARVPLASGLLPGKLSKDTVFGKNDHRFYNRNGEAFDKGETFSGVDYESGLTAVSELKALLGTENLIPYALRWILMHEAVSVVIPGASKTAQVLQNVKAAELPDLTPEQMAGVKAIYDKYIRPTVHHLW</sequence>
<dbReference type="InterPro" id="IPR036812">
    <property type="entry name" value="NAD(P)_OxRdtase_dom_sf"/>
</dbReference>
<evidence type="ECO:0000313" key="3">
    <source>
        <dbReference type="Proteomes" id="UP000183975"/>
    </source>
</evidence>
<dbReference type="Gene3D" id="3.20.20.100">
    <property type="entry name" value="NADP-dependent oxidoreductase domain"/>
    <property type="match status" value="1"/>
</dbReference>
<dbReference type="Pfam" id="PF00248">
    <property type="entry name" value="Aldo_ket_red"/>
    <property type="match status" value="1"/>
</dbReference>
<keyword evidence="3" id="KW-1185">Reference proteome</keyword>
<dbReference type="InterPro" id="IPR053135">
    <property type="entry name" value="AKR2_Oxidoreductase"/>
</dbReference>
<dbReference type="CDD" id="cd19086">
    <property type="entry name" value="AKR_AKR11C1"/>
    <property type="match status" value="1"/>
</dbReference>
<gene>
    <name evidence="2" type="ORF">SAMN02745138_02204</name>
</gene>
<dbReference type="EMBL" id="FRAH01000040">
    <property type="protein sequence ID" value="SHK70505.1"/>
    <property type="molecule type" value="Genomic_DNA"/>
</dbReference>
<dbReference type="AlphaFoldDB" id="A0A1M6UML6"/>
<dbReference type="PANTHER" id="PTHR43312:SF1">
    <property type="entry name" value="NADP-DEPENDENT OXIDOREDUCTASE DOMAIN-CONTAINING PROTEIN"/>
    <property type="match status" value="1"/>
</dbReference>
<dbReference type="OrthoDB" id="9773828at2"/>